<evidence type="ECO:0000313" key="1">
    <source>
        <dbReference type="EMBL" id="MEK8089578.1"/>
    </source>
</evidence>
<dbReference type="RefSeq" id="WP_341370635.1">
    <property type="nucleotide sequence ID" value="NZ_JBBPCO010000006.1"/>
</dbReference>
<dbReference type="SUPFAM" id="SSF52172">
    <property type="entry name" value="CheY-like"/>
    <property type="match status" value="1"/>
</dbReference>
<proteinExistence type="predicted"/>
<accession>A0ABU9DAW1</accession>
<dbReference type="Proteomes" id="UP001446205">
    <property type="component" value="Unassembled WGS sequence"/>
</dbReference>
<keyword evidence="2" id="KW-1185">Reference proteome</keyword>
<dbReference type="Gene3D" id="3.40.50.2300">
    <property type="match status" value="1"/>
</dbReference>
<reference evidence="1 2" key="1">
    <citation type="submission" date="2024-04" db="EMBL/GenBank/DDBJ databases">
        <authorList>
            <person name="Abashina T."/>
            <person name="Shaikin A."/>
        </authorList>
    </citation>
    <scope>NUCLEOTIDE SEQUENCE [LARGE SCALE GENOMIC DNA]</scope>
    <source>
        <strain evidence="1 2">AAFK</strain>
    </source>
</reference>
<gene>
    <name evidence="1" type="ORF">WOB96_07340</name>
</gene>
<name>A0ABU9DAW1_9PROT</name>
<dbReference type="InterPro" id="IPR011006">
    <property type="entry name" value="CheY-like_superfamily"/>
</dbReference>
<comment type="caution">
    <text evidence="1">The sequence shown here is derived from an EMBL/GenBank/DDBJ whole genome shotgun (WGS) entry which is preliminary data.</text>
</comment>
<protein>
    <submittedName>
        <fullName evidence="1">Response regulator</fullName>
    </submittedName>
</protein>
<evidence type="ECO:0000313" key="2">
    <source>
        <dbReference type="Proteomes" id="UP001446205"/>
    </source>
</evidence>
<sequence length="166" mass="18321">MKNQPNIEHPSPQDAKSALETWRILFLDNAANIEQLKTSCKKGGYDVVGSTTIKDSWAFLNGKDHVDVIVCAAHLEEESMFHFLQDVRANKMHGKTAFLILSLEPGISAARIDRSTERVGMLLGADGYLVMPVFDAAELITQIQLLQPAIPMLQQSATEEEKKNAG</sequence>
<organism evidence="1 2">
    <name type="scientific">Thermithiobacillus plumbiphilus</name>
    <dbReference type="NCBI Taxonomy" id="1729899"/>
    <lineage>
        <taxon>Bacteria</taxon>
        <taxon>Pseudomonadati</taxon>
        <taxon>Pseudomonadota</taxon>
        <taxon>Acidithiobacillia</taxon>
        <taxon>Acidithiobacillales</taxon>
        <taxon>Thermithiobacillaceae</taxon>
        <taxon>Thermithiobacillus</taxon>
    </lineage>
</organism>
<dbReference type="EMBL" id="JBBPCO010000006">
    <property type="protein sequence ID" value="MEK8089578.1"/>
    <property type="molecule type" value="Genomic_DNA"/>
</dbReference>